<gene>
    <name evidence="1" type="ORF">UX25_C0041G0012</name>
</gene>
<dbReference type="EMBL" id="LCLM01000041">
    <property type="protein sequence ID" value="KKU16180.1"/>
    <property type="molecule type" value="Genomic_DNA"/>
</dbReference>
<dbReference type="InterPro" id="IPR036393">
    <property type="entry name" value="AceGlu_kinase-like_sf"/>
</dbReference>
<evidence type="ECO:0000313" key="1">
    <source>
        <dbReference type="EMBL" id="KKU16180.1"/>
    </source>
</evidence>
<name>A0A0G1R5M9_9BACT</name>
<dbReference type="AlphaFoldDB" id="A0A0G1R5M9"/>
<reference evidence="1 2" key="1">
    <citation type="journal article" date="2015" name="Nature">
        <title>rRNA introns, odd ribosomes, and small enigmatic genomes across a large radiation of phyla.</title>
        <authorList>
            <person name="Brown C.T."/>
            <person name="Hug L.A."/>
            <person name="Thomas B.C."/>
            <person name="Sharon I."/>
            <person name="Castelle C.J."/>
            <person name="Singh A."/>
            <person name="Wilkins M.J."/>
            <person name="Williams K.H."/>
            <person name="Banfield J.F."/>
        </authorList>
    </citation>
    <scope>NUCLEOTIDE SEQUENCE [LARGE SCALE GENOMIC DNA]</scope>
</reference>
<dbReference type="PATRIC" id="fig|1618589.3.peg.587"/>
<dbReference type="Gene3D" id="3.40.1160.10">
    <property type="entry name" value="Acetylglutamate kinase-like"/>
    <property type="match status" value="1"/>
</dbReference>
<accession>A0A0G1R5M9</accession>
<proteinExistence type="predicted"/>
<evidence type="ECO:0008006" key="3">
    <source>
        <dbReference type="Google" id="ProtNLM"/>
    </source>
</evidence>
<evidence type="ECO:0000313" key="2">
    <source>
        <dbReference type="Proteomes" id="UP000034922"/>
    </source>
</evidence>
<protein>
    <recommendedName>
        <fullName evidence="3">Glutamate 5-kinase</fullName>
    </recommendedName>
</protein>
<organism evidence="1 2">
    <name type="scientific">Candidatus Woesebacteria bacterium GW2011_GWC2_45_9</name>
    <dbReference type="NCBI Taxonomy" id="1618589"/>
    <lineage>
        <taxon>Bacteria</taxon>
        <taxon>Candidatus Woeseibacteriota</taxon>
    </lineage>
</organism>
<sequence>MKKLILIKLGGSVITDKTKPFTAKPKIIKRLALEIKGAKRFFRPHACIEISNSIGFNK</sequence>
<comment type="caution">
    <text evidence="1">The sequence shown here is derived from an EMBL/GenBank/DDBJ whole genome shotgun (WGS) entry which is preliminary data.</text>
</comment>
<dbReference type="Proteomes" id="UP000034922">
    <property type="component" value="Unassembled WGS sequence"/>
</dbReference>
<dbReference type="STRING" id="1618589.UX25_C0041G0012"/>